<name>F7X415_SINMM</name>
<gene>
    <name evidence="1" type="ordered locus">SM11_chr1131</name>
</gene>
<dbReference type="Proteomes" id="UP000009045">
    <property type="component" value="Chromosome"/>
</dbReference>
<dbReference type="HOGENOM" id="CLU_3048039_0_0_5"/>
<sequence>MMTKSTLSDMPFPDVRFATEIACRSGFRTEFLRTINNMPERDTHPAYVLQRHIR</sequence>
<accession>F7X415</accession>
<protein>
    <submittedName>
        <fullName evidence="1">Uncharacterized protein</fullName>
    </submittedName>
</protein>
<organism evidence="1 2">
    <name type="scientific">Sinorhizobium meliloti (strain SM11)</name>
    <dbReference type="NCBI Taxonomy" id="707241"/>
    <lineage>
        <taxon>Bacteria</taxon>
        <taxon>Pseudomonadati</taxon>
        <taxon>Pseudomonadota</taxon>
        <taxon>Alphaproteobacteria</taxon>
        <taxon>Hyphomicrobiales</taxon>
        <taxon>Rhizobiaceae</taxon>
        <taxon>Sinorhizobium/Ensifer group</taxon>
        <taxon>Sinorhizobium</taxon>
    </lineage>
</organism>
<evidence type="ECO:0000313" key="2">
    <source>
        <dbReference type="Proteomes" id="UP000009045"/>
    </source>
</evidence>
<dbReference type="PATRIC" id="fig|707241.3.peg.1190"/>
<dbReference type="EMBL" id="CP001830">
    <property type="protein sequence ID" value="AEH78409.1"/>
    <property type="molecule type" value="Genomic_DNA"/>
</dbReference>
<dbReference type="AlphaFoldDB" id="F7X415"/>
<dbReference type="KEGG" id="smx:SM11_chr1131"/>
<reference evidence="1 2" key="1">
    <citation type="journal article" date="2011" name="J. Biotechnol.">
        <title>The complete genome sequence of the dominant Sinorhizobium meliloti field isolate SM11 extends the S. meliloti pan-genome.</title>
        <authorList>
            <person name="Schneiker-Bekel S."/>
            <person name="Wibberg D."/>
            <person name="Bekel T."/>
            <person name="Blom J."/>
            <person name="Linke B."/>
            <person name="Neuweger H."/>
            <person name="Stiens M."/>
            <person name="Vorholter F.J."/>
            <person name="Weidner S."/>
            <person name="Goesmann A."/>
            <person name="Puhler A."/>
            <person name="Schluter A."/>
        </authorList>
    </citation>
    <scope>NUCLEOTIDE SEQUENCE [LARGE SCALE GENOMIC DNA]</scope>
    <source>
        <strain evidence="1 2">SM11</strain>
    </source>
</reference>
<proteinExistence type="predicted"/>
<evidence type="ECO:0000313" key="1">
    <source>
        <dbReference type="EMBL" id="AEH78409.1"/>
    </source>
</evidence>